<accession>Q08YM0</accession>
<feature type="domain" description="DUF2760" evidence="2">
    <location>
        <begin position="118"/>
        <end position="240"/>
    </location>
</feature>
<dbReference type="PATRIC" id="fig|378806.16.peg.4598"/>
<reference evidence="3 4" key="1">
    <citation type="submission" date="2006-04" db="EMBL/GenBank/DDBJ databases">
        <authorList>
            <person name="Nierman W.C."/>
        </authorList>
    </citation>
    <scope>NUCLEOTIDE SEQUENCE [LARGE SCALE GENOMIC DNA]</scope>
    <source>
        <strain evidence="3 4">DW4/3-1</strain>
    </source>
</reference>
<name>Q08YM0_STIAD</name>
<dbReference type="Proteomes" id="UP000032702">
    <property type="component" value="Unassembled WGS sequence"/>
</dbReference>
<dbReference type="EMBL" id="AAMD01000078">
    <property type="protein sequence ID" value="EAU65562.1"/>
    <property type="molecule type" value="Genomic_DNA"/>
</dbReference>
<evidence type="ECO:0000313" key="3">
    <source>
        <dbReference type="EMBL" id="EAU65562.1"/>
    </source>
</evidence>
<dbReference type="Pfam" id="PF10816">
    <property type="entry name" value="DUF2760"/>
    <property type="match status" value="1"/>
</dbReference>
<evidence type="ECO:0000313" key="4">
    <source>
        <dbReference type="Proteomes" id="UP000032702"/>
    </source>
</evidence>
<proteinExistence type="predicted"/>
<evidence type="ECO:0000256" key="1">
    <source>
        <dbReference type="SAM" id="MobiDB-lite"/>
    </source>
</evidence>
<gene>
    <name evidence="3" type="ORF">STIAU_7615</name>
</gene>
<protein>
    <recommendedName>
        <fullName evidence="2">DUF2760 domain-containing protein</fullName>
    </recommendedName>
</protein>
<evidence type="ECO:0000259" key="2">
    <source>
        <dbReference type="Pfam" id="PF10816"/>
    </source>
</evidence>
<dbReference type="InterPro" id="IPR021212">
    <property type="entry name" value="DUF2760"/>
</dbReference>
<feature type="compositionally biased region" description="Pro residues" evidence="1">
    <location>
        <begin position="95"/>
        <end position="113"/>
    </location>
</feature>
<organism evidence="3 4">
    <name type="scientific">Stigmatella aurantiaca (strain DW4/3-1)</name>
    <dbReference type="NCBI Taxonomy" id="378806"/>
    <lineage>
        <taxon>Bacteria</taxon>
        <taxon>Pseudomonadati</taxon>
        <taxon>Myxococcota</taxon>
        <taxon>Myxococcia</taxon>
        <taxon>Myxococcales</taxon>
        <taxon>Cystobacterineae</taxon>
        <taxon>Archangiaceae</taxon>
        <taxon>Stigmatella</taxon>
    </lineage>
</organism>
<comment type="caution">
    <text evidence="3">The sequence shown here is derived from an EMBL/GenBank/DDBJ whole genome shotgun (WGS) entry which is preliminary data.</text>
</comment>
<feature type="region of interest" description="Disordered" evidence="1">
    <location>
        <begin position="92"/>
        <end position="114"/>
    </location>
</feature>
<sequence>MRRSPVRSRSPPLGRRRASLETVRPFAFGPQPNCKAPPLCYPGPMTEQPSLSLPARLWLAFLCFWRVLVSRPFAQAVWPLSASYDSGKWVSGAPSPTPLPSPAPPPKASAPVPPEREHASALALLSMLQREGRLVDFLQENVAAFSDAEVGAAARIVHEGCRKVVKQYLTLEPVLPETEGASVTVPQGFDANRIRLTGNVAGQPPHAGSLKHHGWVTKEVKFPSVSPALDPRVLAPAEVELA</sequence>
<dbReference type="AlphaFoldDB" id="Q08YM0"/>